<comment type="caution">
    <text evidence="1">The sequence shown here is derived from an EMBL/GenBank/DDBJ whole genome shotgun (WGS) entry which is preliminary data.</text>
</comment>
<dbReference type="Proteomes" id="UP000785679">
    <property type="component" value="Unassembled WGS sequence"/>
</dbReference>
<evidence type="ECO:0000313" key="2">
    <source>
        <dbReference type="Proteomes" id="UP000785679"/>
    </source>
</evidence>
<accession>A0A8J8SYR3</accession>
<evidence type="ECO:0000313" key="1">
    <source>
        <dbReference type="EMBL" id="TNV75799.1"/>
    </source>
</evidence>
<proteinExistence type="predicted"/>
<dbReference type="AlphaFoldDB" id="A0A8J8SYR3"/>
<name>A0A8J8SYR3_HALGN</name>
<organism evidence="1 2">
    <name type="scientific">Halteria grandinella</name>
    <dbReference type="NCBI Taxonomy" id="5974"/>
    <lineage>
        <taxon>Eukaryota</taxon>
        <taxon>Sar</taxon>
        <taxon>Alveolata</taxon>
        <taxon>Ciliophora</taxon>
        <taxon>Intramacronucleata</taxon>
        <taxon>Spirotrichea</taxon>
        <taxon>Stichotrichia</taxon>
        <taxon>Sporadotrichida</taxon>
        <taxon>Halteriidae</taxon>
        <taxon>Halteria</taxon>
    </lineage>
</organism>
<gene>
    <name evidence="1" type="ORF">FGO68_gene17580</name>
</gene>
<sequence length="152" mass="17077">METFFPDSCQRQFDEITRYFCFGCTSKEPKSVFTNSTNATIGKPATTKKYIVMCRSYIEALWGGDIEKPTKRFDNCGMTIQNVSGSYIVLPSTEFKTAAEFVNAVKPPLYGDYEIIVKSENDAPDCYGNLAVQRALLGSFSTVVIFILYLLH</sequence>
<dbReference type="OrthoDB" id="310215at2759"/>
<protein>
    <submittedName>
        <fullName evidence="1">Uncharacterized protein</fullName>
    </submittedName>
</protein>
<reference evidence="1" key="1">
    <citation type="submission" date="2019-06" db="EMBL/GenBank/DDBJ databases">
        <authorList>
            <person name="Zheng W."/>
        </authorList>
    </citation>
    <scope>NUCLEOTIDE SEQUENCE</scope>
    <source>
        <strain evidence="1">QDHG01</strain>
    </source>
</reference>
<keyword evidence="2" id="KW-1185">Reference proteome</keyword>
<dbReference type="EMBL" id="RRYP01014796">
    <property type="protein sequence ID" value="TNV75799.1"/>
    <property type="molecule type" value="Genomic_DNA"/>
</dbReference>